<dbReference type="EMBL" id="FNDI01000053">
    <property type="protein sequence ID" value="SDJ46880.1"/>
    <property type="molecule type" value="Genomic_DNA"/>
</dbReference>
<dbReference type="InterPro" id="IPR024079">
    <property type="entry name" value="MetalloPept_cat_dom_sf"/>
</dbReference>
<evidence type="ECO:0000259" key="1">
    <source>
        <dbReference type="PROSITE" id="PS50234"/>
    </source>
</evidence>
<dbReference type="InterPro" id="IPR019026">
    <property type="entry name" value="Peptidase_M64_IgA"/>
</dbReference>
<feature type="domain" description="VWFA" evidence="1">
    <location>
        <begin position="416"/>
        <end position="606"/>
    </location>
</feature>
<dbReference type="AlphaFoldDB" id="A0A7Z7FQX8"/>
<dbReference type="InterPro" id="IPR002035">
    <property type="entry name" value="VWF_A"/>
</dbReference>
<dbReference type="PROSITE" id="PS50234">
    <property type="entry name" value="VWFA"/>
    <property type="match status" value="1"/>
</dbReference>
<dbReference type="Gene3D" id="3.40.390.10">
    <property type="entry name" value="Collagenase (Catalytic Domain)"/>
    <property type="match status" value="1"/>
</dbReference>
<organism evidence="2 3">
    <name type="scientific">Paraburkholderia steynii</name>
    <dbReference type="NCBI Taxonomy" id="1245441"/>
    <lineage>
        <taxon>Bacteria</taxon>
        <taxon>Pseudomonadati</taxon>
        <taxon>Pseudomonadota</taxon>
        <taxon>Betaproteobacteria</taxon>
        <taxon>Burkholderiales</taxon>
        <taxon>Burkholderiaceae</taxon>
        <taxon>Paraburkholderia</taxon>
    </lineage>
</organism>
<name>A0A7Z7FQX8_9BURK</name>
<dbReference type="PANTHER" id="PTHR10579:SF43">
    <property type="entry name" value="ZINC FINGER (C3HC4-TYPE RING FINGER) FAMILY PROTEIN"/>
    <property type="match status" value="1"/>
</dbReference>
<dbReference type="RefSeq" id="WP_091790387.1">
    <property type="nucleotide sequence ID" value="NZ_FNDI01000053.1"/>
</dbReference>
<dbReference type="CDD" id="cd00198">
    <property type="entry name" value="vWFA"/>
    <property type="match status" value="1"/>
</dbReference>
<proteinExistence type="predicted"/>
<dbReference type="SMART" id="SM00327">
    <property type="entry name" value="VWA"/>
    <property type="match status" value="1"/>
</dbReference>
<accession>A0A7Z7FQX8</accession>
<reference evidence="2" key="1">
    <citation type="submission" date="2016-10" db="EMBL/GenBank/DDBJ databases">
        <authorList>
            <person name="Varghese N."/>
            <person name="Submissions S."/>
        </authorList>
    </citation>
    <scope>NUCLEOTIDE SEQUENCE [LARGE SCALE GENOMIC DNA]</scope>
    <source>
        <strain evidence="2">YR281</strain>
    </source>
</reference>
<keyword evidence="3" id="KW-1185">Reference proteome</keyword>
<dbReference type="Proteomes" id="UP000198900">
    <property type="component" value="Unassembled WGS sequence"/>
</dbReference>
<protein>
    <submittedName>
        <fullName evidence="2">von Willebrand factor type A domain-containing protein</fullName>
    </submittedName>
</protein>
<dbReference type="GO" id="GO:0008237">
    <property type="term" value="F:metallopeptidase activity"/>
    <property type="evidence" value="ECO:0007669"/>
    <property type="project" value="InterPro"/>
</dbReference>
<dbReference type="Pfam" id="PF09471">
    <property type="entry name" value="Peptidase_M64"/>
    <property type="match status" value="2"/>
</dbReference>
<gene>
    <name evidence="2" type="ORF">SAMN04487926_1535</name>
</gene>
<dbReference type="Pfam" id="PF13519">
    <property type="entry name" value="VWA_2"/>
    <property type="match status" value="1"/>
</dbReference>
<dbReference type="SUPFAM" id="SSF53300">
    <property type="entry name" value="vWA-like"/>
    <property type="match status" value="1"/>
</dbReference>
<evidence type="ECO:0000313" key="3">
    <source>
        <dbReference type="Proteomes" id="UP000198900"/>
    </source>
</evidence>
<sequence>MSTSDGYVLGTHKIVDHGPTSQRFNIVIMGDGYQASEQEKYATDVKAFIDLLRSTAPYTDLWCGINVFRIDVVSTDSGADDPGTCGDGSTGSGATPRTYFDSTFCSDGDTRRLLSCNDDTAINLAIAQVPAAHEAVMVIVNTNEYGGSSDGRVAKFSTAPNSAEIALHEMGHLVFGFADEYDCRTCVAGETGHDHYSGPEPPEPNVTINTDRNTMKWRASLTSTTDALPTTTNADCTTQDTQANPQSATYVGAYDGADYFHCGCYRPSFNCRMRALGNPFCLVCQQAIRDALHQFLPAESLTLTTPSIAFDNVPEGLGGVGVTTYRAIVFEVVTCATRTFRITAGPTGGFGTPLGTSISVSANDNVPIEYARLWLSYTSTTAGSTSHGTVTVQCDETGQTWVVNIIANTVARPKSAVTFVLDHSGSMSEDAGDGATKVGKLREAASIFINAMLDGDGLGIVRFDDTAQLLMPVTNVGPPVLGGGRIAATGHISGPELDPAGNTSIGAGVVAGKNALDAAQALGAPHYDVTAMLVLTDGEENTAPFLSAVGSSITANTFAIGLGQPENISTAALTTLTQGHSGYLLITGQLTPDQSARLNKYFLQILAGITNAQIVLDPHGLLTPGATHRIPFQMAETDYGLDVFLLTQSPWLIEFALEAPNGDLISPASVTVLTNLHYVQTAGLAYFRLSLPAEPAKASGTRAGLWHVLLKIAGRKLDVSSHNAVYASGSSNAQGLPYDVVIHTYSNLVFEARATQSSFDPGATISVVATLSEYDVPIDDRAHCWAEVTRPDGSMFTVTMSETDPGRFSGQFIGDVAGLYAMRVRATGSTFTGNLFQREQTLTAAVYLGATRPPETGGTQQFDWCAFLRCMINGQLIDRAAVERLRQSGVNLDVLAKCLEAHCSSKRGS</sequence>
<dbReference type="InterPro" id="IPR051266">
    <property type="entry name" value="CLCR"/>
</dbReference>
<dbReference type="PANTHER" id="PTHR10579">
    <property type="entry name" value="CALCIUM-ACTIVATED CHLORIDE CHANNEL REGULATOR"/>
    <property type="match status" value="1"/>
</dbReference>
<evidence type="ECO:0000313" key="2">
    <source>
        <dbReference type="EMBL" id="SDJ46880.1"/>
    </source>
</evidence>
<comment type="caution">
    <text evidence="2">The sequence shown here is derived from an EMBL/GenBank/DDBJ whole genome shotgun (WGS) entry which is preliminary data.</text>
</comment>
<dbReference type="Gene3D" id="3.40.50.410">
    <property type="entry name" value="von Willebrand factor, type A domain"/>
    <property type="match status" value="1"/>
</dbReference>
<dbReference type="InterPro" id="IPR036465">
    <property type="entry name" value="vWFA_dom_sf"/>
</dbReference>